<feature type="transmembrane region" description="Helical" evidence="2">
    <location>
        <begin position="129"/>
        <end position="152"/>
    </location>
</feature>
<keyword evidence="2" id="KW-0812">Transmembrane</keyword>
<accession>A0A087AS83</accession>
<dbReference type="eggNOG" id="ENOG5033EIZ">
    <property type="taxonomic scope" value="Bacteria"/>
</dbReference>
<gene>
    <name evidence="3" type="ORF">BIGA_0154</name>
</gene>
<feature type="transmembrane region" description="Helical" evidence="2">
    <location>
        <begin position="221"/>
        <end position="243"/>
    </location>
</feature>
<proteinExistence type="predicted"/>
<feature type="transmembrane region" description="Helical" evidence="2">
    <location>
        <begin position="12"/>
        <end position="37"/>
    </location>
</feature>
<dbReference type="Proteomes" id="UP000029046">
    <property type="component" value="Unassembled WGS sequence"/>
</dbReference>
<feature type="transmembrane region" description="Helical" evidence="2">
    <location>
        <begin position="285"/>
        <end position="309"/>
    </location>
</feature>
<evidence type="ECO:0000313" key="3">
    <source>
        <dbReference type="EMBL" id="KFI61633.1"/>
    </source>
</evidence>
<dbReference type="Pfam" id="PF19877">
    <property type="entry name" value="DUF6350"/>
    <property type="match status" value="1"/>
</dbReference>
<reference evidence="3 4" key="1">
    <citation type="submission" date="2014-03" db="EMBL/GenBank/DDBJ databases">
        <title>Genomics of Bifidobacteria.</title>
        <authorList>
            <person name="Ventura M."/>
            <person name="Milani C."/>
            <person name="Lugli G.A."/>
        </authorList>
    </citation>
    <scope>NUCLEOTIDE SEQUENCE [LARGE SCALE GENOMIC DNA]</scope>
    <source>
        <strain evidence="3 4">LMG 11586</strain>
    </source>
</reference>
<feature type="transmembrane region" description="Helical" evidence="2">
    <location>
        <begin position="73"/>
        <end position="91"/>
    </location>
</feature>
<evidence type="ECO:0000313" key="4">
    <source>
        <dbReference type="Proteomes" id="UP000029046"/>
    </source>
</evidence>
<sequence length="454" mass="48593">MNGVVKGLCKGAAVSAVTVVIALTGVGFYLALMLLVIAMEEGGENLTVHALPFAQTTLLLAQGIGFDWGAFRLTITPLLLTLLIIGMIRAWCLRWGTGWPVFLGGLCTWTAITAGMAGNVEATLIDPWWLMLAKSAAVFTFGFGTAVFGSPATRESLSERYRALTGAVVRRIGRVSAATGAIIIAIYLILGTGTVLVWAIRNHGTVAELFSLADMQIGSRILTTIACVVWLPNLCLWGLSWVFGGGFSVGDVATFTLWVSRSDGLPAVPVFGVFPDAVDNDPLRIVLMLLPLVIGLIAGLTVMLLPRCFGIGIPRTFQEYDHRSIAKDFICSAVALCLTAAMVSVAFAALFACSNGALGHQRLSHVGVDVMQSTRIIGQATLVGLFTAWLLVLVGVYAVFGIRWARERHTGQRRERISQPHDGVTNHESAITPRVVNSTHQAKEEQGDNNESAD</sequence>
<dbReference type="AlphaFoldDB" id="A0A087AS83"/>
<keyword evidence="2" id="KW-1133">Transmembrane helix</keyword>
<feature type="transmembrane region" description="Helical" evidence="2">
    <location>
        <begin position="329"/>
        <end position="357"/>
    </location>
</feature>
<dbReference type="OrthoDB" id="3742900at2"/>
<feature type="region of interest" description="Disordered" evidence="1">
    <location>
        <begin position="411"/>
        <end position="454"/>
    </location>
</feature>
<dbReference type="RefSeq" id="WP_033505671.1">
    <property type="nucleotide sequence ID" value="NZ_JGYX01000001.1"/>
</dbReference>
<keyword evidence="2" id="KW-0472">Membrane</keyword>
<organism evidence="3 4">
    <name type="scientific">Bifidobacterium pullorum subsp. gallinarum</name>
    <dbReference type="NCBI Taxonomy" id="78344"/>
    <lineage>
        <taxon>Bacteria</taxon>
        <taxon>Bacillati</taxon>
        <taxon>Actinomycetota</taxon>
        <taxon>Actinomycetes</taxon>
        <taxon>Bifidobacteriales</taxon>
        <taxon>Bifidobacteriaceae</taxon>
        <taxon>Bifidobacterium</taxon>
    </lineage>
</organism>
<keyword evidence="4" id="KW-1185">Reference proteome</keyword>
<evidence type="ECO:0000256" key="1">
    <source>
        <dbReference type="SAM" id="MobiDB-lite"/>
    </source>
</evidence>
<dbReference type="InterPro" id="IPR045931">
    <property type="entry name" value="DUF6350"/>
</dbReference>
<evidence type="ECO:0000256" key="2">
    <source>
        <dbReference type="SAM" id="Phobius"/>
    </source>
</evidence>
<name>A0A087AS83_9BIFI</name>
<comment type="caution">
    <text evidence="3">The sequence shown here is derived from an EMBL/GenBank/DDBJ whole genome shotgun (WGS) entry which is preliminary data.</text>
</comment>
<feature type="transmembrane region" description="Helical" evidence="2">
    <location>
        <begin position="97"/>
        <end position="117"/>
    </location>
</feature>
<protein>
    <submittedName>
        <fullName evidence="3">Bifunctional purine biosynthesis protein purH</fullName>
    </submittedName>
</protein>
<feature type="transmembrane region" description="Helical" evidence="2">
    <location>
        <begin position="377"/>
        <end position="400"/>
    </location>
</feature>
<feature type="transmembrane region" description="Helical" evidence="2">
    <location>
        <begin position="172"/>
        <end position="200"/>
    </location>
</feature>
<dbReference type="EMBL" id="JGYX01000001">
    <property type="protein sequence ID" value="KFI61633.1"/>
    <property type="molecule type" value="Genomic_DNA"/>
</dbReference>